<accession>A0A177DH27</accession>
<dbReference type="EMBL" id="KV441482">
    <property type="protein sequence ID" value="OAG18786.1"/>
    <property type="molecule type" value="Genomic_DNA"/>
</dbReference>
<dbReference type="OMA" id="IEFTCQQ"/>
<keyword evidence="4" id="KW-1185">Reference proteome</keyword>
<dbReference type="Pfam" id="PF26640">
    <property type="entry name" value="DUF8212"/>
    <property type="match status" value="1"/>
</dbReference>
<name>A0A177DH27_ALTAL</name>
<organism evidence="3 4">
    <name type="scientific">Alternaria alternata</name>
    <name type="common">Alternaria rot fungus</name>
    <name type="synonym">Torula alternata</name>
    <dbReference type="NCBI Taxonomy" id="5599"/>
    <lineage>
        <taxon>Eukaryota</taxon>
        <taxon>Fungi</taxon>
        <taxon>Dikarya</taxon>
        <taxon>Ascomycota</taxon>
        <taxon>Pezizomycotina</taxon>
        <taxon>Dothideomycetes</taxon>
        <taxon>Pleosporomycetidae</taxon>
        <taxon>Pleosporales</taxon>
        <taxon>Pleosporineae</taxon>
        <taxon>Pleosporaceae</taxon>
        <taxon>Alternaria</taxon>
        <taxon>Alternaria sect. Alternaria</taxon>
        <taxon>Alternaria alternata complex</taxon>
    </lineage>
</organism>
<dbReference type="GeneID" id="29112316"/>
<evidence type="ECO:0000313" key="3">
    <source>
        <dbReference type="EMBL" id="OAG18786.1"/>
    </source>
</evidence>
<dbReference type="InterPro" id="IPR010730">
    <property type="entry name" value="HET"/>
</dbReference>
<dbReference type="PANTHER" id="PTHR10622">
    <property type="entry name" value="HET DOMAIN-CONTAINING PROTEIN"/>
    <property type="match status" value="1"/>
</dbReference>
<proteinExistence type="predicted"/>
<dbReference type="STRING" id="5599.A0A177DH27"/>
<dbReference type="KEGG" id="aalt:CC77DRAFT_1032263"/>
<evidence type="ECO:0000259" key="2">
    <source>
        <dbReference type="Pfam" id="PF26640"/>
    </source>
</evidence>
<protein>
    <submittedName>
        <fullName evidence="3">HET-domain-containing protein</fullName>
    </submittedName>
</protein>
<gene>
    <name evidence="3" type="ORF">CC77DRAFT_1032263</name>
</gene>
<evidence type="ECO:0000259" key="1">
    <source>
        <dbReference type="Pfam" id="PF06985"/>
    </source>
</evidence>
<reference evidence="3 4" key="1">
    <citation type="submission" date="2016-05" db="EMBL/GenBank/DDBJ databases">
        <title>Comparative analysis of secretome profiles of manganese(II)-oxidizing ascomycete fungi.</title>
        <authorList>
            <consortium name="DOE Joint Genome Institute"/>
            <person name="Zeiner C.A."/>
            <person name="Purvine S.O."/>
            <person name="Zink E.M."/>
            <person name="Wu S."/>
            <person name="Pasa-Tolic L."/>
            <person name="Chaput D.L."/>
            <person name="Haridas S."/>
            <person name="Grigoriev I.V."/>
            <person name="Santelli C.M."/>
            <person name="Hansel C.M."/>
        </authorList>
    </citation>
    <scope>NUCLEOTIDE SEQUENCE [LARGE SCALE GENOMIC DNA]</scope>
    <source>
        <strain evidence="3 4">SRC1lrK2f</strain>
    </source>
</reference>
<evidence type="ECO:0000313" key="4">
    <source>
        <dbReference type="Proteomes" id="UP000077248"/>
    </source>
</evidence>
<feature type="domain" description="Heterokaryon incompatibility" evidence="1">
    <location>
        <begin position="22"/>
        <end position="106"/>
    </location>
</feature>
<feature type="domain" description="DUF8212" evidence="2">
    <location>
        <begin position="225"/>
        <end position="247"/>
    </location>
</feature>
<dbReference type="VEuPathDB" id="FungiDB:CC77DRAFT_1032263"/>
<dbReference type="PANTHER" id="PTHR10622:SF10">
    <property type="entry name" value="HET DOMAIN-CONTAINING PROTEIN"/>
    <property type="match status" value="1"/>
</dbReference>
<dbReference type="AlphaFoldDB" id="A0A177DH27"/>
<dbReference type="RefSeq" id="XP_018384207.1">
    <property type="nucleotide sequence ID" value="XM_018526722.1"/>
</dbReference>
<dbReference type="Pfam" id="PF06985">
    <property type="entry name" value="HET"/>
    <property type="match status" value="1"/>
</dbReference>
<sequence>MRLINCSTLQLEEFFGDKTPRYAILSHAWGHDEVSFADLSFGQPTTRSGYKKIEFTCQQALSDGLNYAWIDTCCIDKSSSAELSEAINSMFTWYKDSTICYAYLADVLKPSLDEDFPKSRWFTRGWTLQELLAPHHVVFYDEWWDYLGTKIGYKEWIAEITQIDTDALIDMRSPWSSGTGLDSFCVAKKMSWASTRHTTRVEDIAYCLLGIFNINMPLLYGEGERAFLRLQEEIIRKTADDSILAWGLDSDMDDPLGLIPNSVSYSR</sequence>
<dbReference type="Proteomes" id="UP000077248">
    <property type="component" value="Unassembled WGS sequence"/>
</dbReference>
<dbReference type="InterPro" id="IPR058525">
    <property type="entry name" value="DUF8212"/>
</dbReference>